<dbReference type="InterPro" id="IPR000618">
    <property type="entry name" value="Insect_cuticle"/>
</dbReference>
<reference evidence="5 6" key="1">
    <citation type="submission" date="2020-04" db="EMBL/GenBank/DDBJ databases">
        <authorList>
            <person name="Wallbank WR R."/>
            <person name="Pardo Diaz C."/>
            <person name="Kozak K."/>
            <person name="Martin S."/>
            <person name="Jiggins C."/>
            <person name="Moest M."/>
            <person name="Warren A I."/>
            <person name="Byers J.R.P. K."/>
            <person name="Montejo-Kovacevich G."/>
            <person name="Yen C E."/>
        </authorList>
    </citation>
    <scope>NUCLEOTIDE SEQUENCE [LARGE SCALE GENOMIC DNA]</scope>
</reference>
<accession>A0A8S1APK8</accession>
<dbReference type="PANTHER" id="PTHR10380">
    <property type="entry name" value="CUTICLE PROTEIN"/>
    <property type="match status" value="1"/>
</dbReference>
<dbReference type="InterPro" id="IPR031311">
    <property type="entry name" value="CHIT_BIND_RR_consensus"/>
</dbReference>
<gene>
    <name evidence="5" type="ORF">APLA_LOCUS12568</name>
</gene>
<evidence type="ECO:0000256" key="2">
    <source>
        <dbReference type="ARBA" id="ARBA00022729"/>
    </source>
</evidence>
<proteinExistence type="predicted"/>
<dbReference type="PROSITE" id="PS00233">
    <property type="entry name" value="CHIT_BIND_RR_1"/>
    <property type="match status" value="1"/>
</dbReference>
<comment type="caution">
    <text evidence="5">The sequence shown here is derived from an EMBL/GenBank/DDBJ whole genome shotgun (WGS) entry which is preliminary data.</text>
</comment>
<dbReference type="AlphaFoldDB" id="A0A8S1APK8"/>
<evidence type="ECO:0000313" key="5">
    <source>
        <dbReference type="EMBL" id="CAB3248900.1"/>
    </source>
</evidence>
<evidence type="ECO:0000256" key="3">
    <source>
        <dbReference type="PROSITE-ProRule" id="PRU00497"/>
    </source>
</evidence>
<dbReference type="GO" id="GO:0062129">
    <property type="term" value="C:chitin-based extracellular matrix"/>
    <property type="evidence" value="ECO:0007669"/>
    <property type="project" value="TreeGrafter"/>
</dbReference>
<feature type="chain" id="PRO_5035746083" evidence="4">
    <location>
        <begin position="18"/>
        <end position="107"/>
    </location>
</feature>
<dbReference type="InterPro" id="IPR050468">
    <property type="entry name" value="Cuticle_Struct_Prot"/>
</dbReference>
<dbReference type="PANTHER" id="PTHR10380:SF173">
    <property type="entry name" value="CUTICULAR PROTEIN 47EF, ISOFORM C-RELATED"/>
    <property type="match status" value="1"/>
</dbReference>
<organism evidence="5 6">
    <name type="scientific">Arctia plantaginis</name>
    <name type="common">Wood tiger moth</name>
    <name type="synonym">Phalaena plantaginis</name>
    <dbReference type="NCBI Taxonomy" id="874455"/>
    <lineage>
        <taxon>Eukaryota</taxon>
        <taxon>Metazoa</taxon>
        <taxon>Ecdysozoa</taxon>
        <taxon>Arthropoda</taxon>
        <taxon>Hexapoda</taxon>
        <taxon>Insecta</taxon>
        <taxon>Pterygota</taxon>
        <taxon>Neoptera</taxon>
        <taxon>Endopterygota</taxon>
        <taxon>Lepidoptera</taxon>
        <taxon>Glossata</taxon>
        <taxon>Ditrysia</taxon>
        <taxon>Noctuoidea</taxon>
        <taxon>Erebidae</taxon>
        <taxon>Arctiinae</taxon>
        <taxon>Arctia</taxon>
    </lineage>
</organism>
<dbReference type="EMBL" id="CADEBD010000344">
    <property type="protein sequence ID" value="CAB3248900.1"/>
    <property type="molecule type" value="Genomic_DNA"/>
</dbReference>
<evidence type="ECO:0000313" key="6">
    <source>
        <dbReference type="Proteomes" id="UP000494256"/>
    </source>
</evidence>
<dbReference type="Pfam" id="PF00379">
    <property type="entry name" value="Chitin_bind_4"/>
    <property type="match status" value="1"/>
</dbReference>
<dbReference type="GO" id="GO:0008010">
    <property type="term" value="F:structural constituent of chitin-based larval cuticle"/>
    <property type="evidence" value="ECO:0007669"/>
    <property type="project" value="TreeGrafter"/>
</dbReference>
<keyword evidence="2 4" id="KW-0732">Signal</keyword>
<sequence>MNKFVLYAFALFAVAAAAPQGPQPEDHSQVYILKQDSDVSPDGYQFDFQTSDGTSRQEKGTLKQLDDGNQALEVTGSYQYVAPNGLTYAVTFTANENGYQAQEHSSQ</sequence>
<evidence type="ECO:0000256" key="1">
    <source>
        <dbReference type="ARBA" id="ARBA00022460"/>
    </source>
</evidence>
<dbReference type="PROSITE" id="PS51155">
    <property type="entry name" value="CHIT_BIND_RR_2"/>
    <property type="match status" value="1"/>
</dbReference>
<protein>
    <submittedName>
        <fullName evidence="5">Uncharacterized protein</fullName>
    </submittedName>
</protein>
<feature type="signal peptide" evidence="4">
    <location>
        <begin position="1"/>
        <end position="17"/>
    </location>
</feature>
<name>A0A8S1APK8_ARCPL</name>
<dbReference type="OrthoDB" id="277832at2759"/>
<keyword evidence="1 3" id="KW-0193">Cuticle</keyword>
<dbReference type="Proteomes" id="UP000494256">
    <property type="component" value="Unassembled WGS sequence"/>
</dbReference>
<evidence type="ECO:0000256" key="4">
    <source>
        <dbReference type="SAM" id="SignalP"/>
    </source>
</evidence>
<dbReference type="PRINTS" id="PR00947">
    <property type="entry name" value="CUTICLE"/>
</dbReference>